<dbReference type="EMBL" id="SHKM01000001">
    <property type="protein sequence ID" value="RZT89338.1"/>
    <property type="molecule type" value="Genomic_DNA"/>
</dbReference>
<feature type="signal peptide" evidence="1">
    <location>
        <begin position="1"/>
        <end position="22"/>
    </location>
</feature>
<keyword evidence="3" id="KW-1185">Reference proteome</keyword>
<keyword evidence="1" id="KW-0732">Signal</keyword>
<evidence type="ECO:0000256" key="1">
    <source>
        <dbReference type="SAM" id="SignalP"/>
    </source>
</evidence>
<dbReference type="Proteomes" id="UP000292136">
    <property type="component" value="Unassembled WGS sequence"/>
</dbReference>
<gene>
    <name evidence="2" type="ORF">EV678_0119</name>
</gene>
<accession>A0ABY0IP44</accession>
<comment type="caution">
    <text evidence="2">The sequence shown here is derived from an EMBL/GenBank/DDBJ whole genome shotgun (WGS) entry which is preliminary data.</text>
</comment>
<protein>
    <recommendedName>
        <fullName evidence="4">Microcystin-dependent protein</fullName>
    </recommendedName>
</protein>
<name>A0ABY0IP44_9RHOO</name>
<evidence type="ECO:0008006" key="4">
    <source>
        <dbReference type="Google" id="ProtNLM"/>
    </source>
</evidence>
<organism evidence="2 3">
    <name type="scientific">Azospira oryzae</name>
    <dbReference type="NCBI Taxonomy" id="146939"/>
    <lineage>
        <taxon>Bacteria</taxon>
        <taxon>Pseudomonadati</taxon>
        <taxon>Pseudomonadota</taxon>
        <taxon>Betaproteobacteria</taxon>
        <taxon>Rhodocyclales</taxon>
        <taxon>Rhodocyclaceae</taxon>
        <taxon>Azospira</taxon>
    </lineage>
</organism>
<evidence type="ECO:0000313" key="3">
    <source>
        <dbReference type="Proteomes" id="UP000292136"/>
    </source>
</evidence>
<proteinExistence type="predicted"/>
<sequence>MLAKHSSLMASMALLTATSVLAADALPQFTVAYFNGACPAGWDSANLASANGRFLVPTMPGGGAGSYGGQALASQQAPVHKHAKATGSVTTSSKEYILIGGCCNDTPGDSGTYTMTGSATSAESALPYIQFNACMKQDSPDPKMEVPKGLATFNLLPSCPKGWSPFNSAAGRYIVGLPANGVPGAAFGGRALTPGENRTHSHSMNGVINFPTNGIAGGSGCCAHGYAGSGNTNFSGNTETDITVPYDSAVQAPYYTATFCRKE</sequence>
<feature type="chain" id="PRO_5045424265" description="Microcystin-dependent protein" evidence="1">
    <location>
        <begin position="23"/>
        <end position="263"/>
    </location>
</feature>
<dbReference type="RefSeq" id="WP_130458136.1">
    <property type="nucleotide sequence ID" value="NZ_SHKM01000001.1"/>
</dbReference>
<reference evidence="2 3" key="1">
    <citation type="submission" date="2019-02" db="EMBL/GenBank/DDBJ databases">
        <title>Genomic Encyclopedia of Type Strains, Phase IV (KMG-IV): sequencing the most valuable type-strain genomes for metagenomic binning, comparative biology and taxonomic classification.</title>
        <authorList>
            <person name="Goeker M."/>
        </authorList>
    </citation>
    <scope>NUCLEOTIDE SEQUENCE [LARGE SCALE GENOMIC DNA]</scope>
    <source>
        <strain evidence="2 3">DSM 21223</strain>
    </source>
</reference>
<evidence type="ECO:0000313" key="2">
    <source>
        <dbReference type="EMBL" id="RZT89338.1"/>
    </source>
</evidence>